<proteinExistence type="predicted"/>
<reference evidence="3" key="1">
    <citation type="submission" date="2021-01" db="EMBL/GenBank/DDBJ databases">
        <title>Whole genome shotgun sequence of Actinoplanes ferrugineus NBRC 15555.</title>
        <authorList>
            <person name="Komaki H."/>
            <person name="Tamura T."/>
        </authorList>
    </citation>
    <scope>NUCLEOTIDE SEQUENCE</scope>
    <source>
        <strain evidence="3">NBRC 15555</strain>
    </source>
</reference>
<dbReference type="EMBL" id="BOMM01000060">
    <property type="protein sequence ID" value="GIE14969.1"/>
    <property type="molecule type" value="Genomic_DNA"/>
</dbReference>
<evidence type="ECO:0000313" key="3">
    <source>
        <dbReference type="EMBL" id="GIE14969.1"/>
    </source>
</evidence>
<sequence>MPRPEPDRIVTPADLRAALADLLDGRGTLREVADDCGISKTSVAQIRRRERLPHLSTLELIVGRYDGGHTEAWRRAWHRVRKEPRRGLLPLDTIRFEGRADEVAGLRVALLGPELPNIVVDGMPGVGKTALVLRAAHEVAANFPDGCFFVDMRGYAPAAEPRTWYETLGELLPDGAADPAERLAEYRRWLTGHAVLIILDNVRLPEQVALLLARPGRSRVVVTTRHQMPSLDDTWPMTLDCLAPGDSLALLRTIIPADRTVGQDAALERLSALCGGLPLALRILSARLLRRPRWTLEHLVDRMAEERLRLPELDDGVRSVGAAFQLSYRELDDRQQRFFRALGAAPGTDIDPERAAALAGVDVPAAGRLLESLLDCNLVGQLVPGRYRLHDLVGVFAGHKAAAVPAERAPARDRLLAWATRVATERLAGLFTGDRSARDWFILERDNLIASVAAADRWGLHAATAELGAAINRPLIVTGCYEDALLVAGYRAHAARALGDLTAQADARLAAGQAGARLGRRSAALTDCRAALAAYADAGDLAGQGAALKEMGNIHWYRNEYSKALEHYRRALALQRAVGDRVGEATTLSNIGAVHWQRGEPGDALANYDEALRIRRGEGDLVGVAQTLNNIGLACERQGRLDEAGKALREALKLGRALADRAQVCSTLTNLGNVSRRAARYDDGARHLSEAIDLARALKSAVLEAEAWNCLADLRHEQGRPADARSGYETALGLATGVDRFEEAHAHEGLGGVLAAEGSLAEAAERWRTAAAVYERLGALPDLNRVRDLLVPFRKGDKAGPP</sequence>
<accession>A0A919J7E3</accession>
<dbReference type="InterPro" id="IPR002182">
    <property type="entry name" value="NB-ARC"/>
</dbReference>
<dbReference type="Gene3D" id="1.25.40.10">
    <property type="entry name" value="Tetratricopeptide repeat domain"/>
    <property type="match status" value="2"/>
</dbReference>
<dbReference type="SUPFAM" id="SSF52540">
    <property type="entry name" value="P-loop containing nucleoside triphosphate hydrolases"/>
    <property type="match status" value="1"/>
</dbReference>
<protein>
    <recommendedName>
        <fullName evidence="2">NB-ARC domain-containing protein</fullName>
    </recommendedName>
</protein>
<dbReference type="PANTHER" id="PTHR47691">
    <property type="entry name" value="REGULATOR-RELATED"/>
    <property type="match status" value="1"/>
</dbReference>
<feature type="repeat" description="TPR" evidence="1">
    <location>
        <begin position="545"/>
        <end position="578"/>
    </location>
</feature>
<keyword evidence="1" id="KW-0802">TPR repeat</keyword>
<dbReference type="GO" id="GO:0043531">
    <property type="term" value="F:ADP binding"/>
    <property type="evidence" value="ECO:0007669"/>
    <property type="project" value="InterPro"/>
</dbReference>
<dbReference type="InterPro" id="IPR011990">
    <property type="entry name" value="TPR-like_helical_dom_sf"/>
</dbReference>
<dbReference type="InterPro" id="IPR027417">
    <property type="entry name" value="P-loop_NTPase"/>
</dbReference>
<organism evidence="3 4">
    <name type="scientific">Paractinoplanes ferrugineus</name>
    <dbReference type="NCBI Taxonomy" id="113564"/>
    <lineage>
        <taxon>Bacteria</taxon>
        <taxon>Bacillati</taxon>
        <taxon>Actinomycetota</taxon>
        <taxon>Actinomycetes</taxon>
        <taxon>Micromonosporales</taxon>
        <taxon>Micromonosporaceae</taxon>
        <taxon>Paractinoplanes</taxon>
    </lineage>
</organism>
<evidence type="ECO:0000256" key="1">
    <source>
        <dbReference type="PROSITE-ProRule" id="PRU00339"/>
    </source>
</evidence>
<dbReference type="PROSITE" id="PS50005">
    <property type="entry name" value="TPR"/>
    <property type="match status" value="1"/>
</dbReference>
<name>A0A919J7E3_9ACTN</name>
<gene>
    <name evidence="3" type="ORF">Afe05nite_68090</name>
</gene>
<feature type="domain" description="NB-ARC" evidence="2">
    <location>
        <begin position="112"/>
        <end position="253"/>
    </location>
</feature>
<evidence type="ECO:0000259" key="2">
    <source>
        <dbReference type="Pfam" id="PF00931"/>
    </source>
</evidence>
<evidence type="ECO:0000313" key="4">
    <source>
        <dbReference type="Proteomes" id="UP000598174"/>
    </source>
</evidence>
<dbReference type="RefSeq" id="WP_203821359.1">
    <property type="nucleotide sequence ID" value="NZ_BAAABP010000055.1"/>
</dbReference>
<dbReference type="InterPro" id="IPR019734">
    <property type="entry name" value="TPR_rpt"/>
</dbReference>
<dbReference type="Pfam" id="PF13424">
    <property type="entry name" value="TPR_12"/>
    <property type="match status" value="2"/>
</dbReference>
<dbReference type="Proteomes" id="UP000598174">
    <property type="component" value="Unassembled WGS sequence"/>
</dbReference>
<dbReference type="PANTHER" id="PTHR47691:SF3">
    <property type="entry name" value="HTH-TYPE TRANSCRIPTIONAL REGULATOR RV0890C-RELATED"/>
    <property type="match status" value="1"/>
</dbReference>
<dbReference type="Gene3D" id="3.40.50.300">
    <property type="entry name" value="P-loop containing nucleotide triphosphate hydrolases"/>
    <property type="match status" value="1"/>
</dbReference>
<dbReference type="AlphaFoldDB" id="A0A919J7E3"/>
<dbReference type="SMART" id="SM00028">
    <property type="entry name" value="TPR"/>
    <property type="match status" value="7"/>
</dbReference>
<dbReference type="Pfam" id="PF00931">
    <property type="entry name" value="NB-ARC"/>
    <property type="match status" value="1"/>
</dbReference>
<dbReference type="SUPFAM" id="SSF48452">
    <property type="entry name" value="TPR-like"/>
    <property type="match status" value="2"/>
</dbReference>
<dbReference type="PRINTS" id="PR00364">
    <property type="entry name" value="DISEASERSIST"/>
</dbReference>
<keyword evidence="4" id="KW-1185">Reference proteome</keyword>
<comment type="caution">
    <text evidence="3">The sequence shown here is derived from an EMBL/GenBank/DDBJ whole genome shotgun (WGS) entry which is preliminary data.</text>
</comment>